<dbReference type="EMBL" id="JBJYXY010000001">
    <property type="protein sequence ID" value="MFN2974735.1"/>
    <property type="molecule type" value="Genomic_DNA"/>
</dbReference>
<sequence length="148" mass="16331">MPQTLNLTSEVQVFPCPNCGQTINTSMQSCRFCGALLDRDASLQAANETSRVSKAVSDASYVRILAGVAIGFIFLRFLPFVGLIGIFGFAFLEIAIPVLLIRWWVRYRGLQTTDPDFPRAKKTVVLTAAGVVLFFVLRITKIVVISPF</sequence>
<keyword evidence="3" id="KW-1185">Reference proteome</keyword>
<proteinExistence type="predicted"/>
<dbReference type="Proteomes" id="UP001634747">
    <property type="component" value="Unassembled WGS sequence"/>
</dbReference>
<keyword evidence="1" id="KW-0472">Membrane</keyword>
<evidence type="ECO:0000313" key="3">
    <source>
        <dbReference type="Proteomes" id="UP001634747"/>
    </source>
</evidence>
<reference evidence="2 3" key="1">
    <citation type="submission" date="2024-12" db="EMBL/GenBank/DDBJ databases">
        <authorList>
            <person name="Lee Y."/>
        </authorList>
    </citation>
    <scope>NUCLEOTIDE SEQUENCE [LARGE SCALE GENOMIC DNA]</scope>
    <source>
        <strain evidence="2 3">03SUJ4</strain>
    </source>
</reference>
<feature type="transmembrane region" description="Helical" evidence="1">
    <location>
        <begin position="125"/>
        <end position="145"/>
    </location>
</feature>
<feature type="transmembrane region" description="Helical" evidence="1">
    <location>
        <begin position="84"/>
        <end position="105"/>
    </location>
</feature>
<evidence type="ECO:0000313" key="2">
    <source>
        <dbReference type="EMBL" id="MFN2974735.1"/>
    </source>
</evidence>
<accession>A0ABW9KG83</accession>
<evidence type="ECO:0000256" key="1">
    <source>
        <dbReference type="SAM" id="Phobius"/>
    </source>
</evidence>
<dbReference type="RefSeq" id="WP_263413709.1">
    <property type="nucleotide sequence ID" value="NZ_JAGSYB010000001.1"/>
</dbReference>
<comment type="caution">
    <text evidence="2">The sequence shown here is derived from an EMBL/GenBank/DDBJ whole genome shotgun (WGS) entry which is preliminary data.</text>
</comment>
<keyword evidence="1" id="KW-1133">Transmembrane helix</keyword>
<organism evidence="2 3">
    <name type="scientific">Terriglobus aquaticus</name>
    <dbReference type="NCBI Taxonomy" id="940139"/>
    <lineage>
        <taxon>Bacteria</taxon>
        <taxon>Pseudomonadati</taxon>
        <taxon>Acidobacteriota</taxon>
        <taxon>Terriglobia</taxon>
        <taxon>Terriglobales</taxon>
        <taxon>Acidobacteriaceae</taxon>
        <taxon>Terriglobus</taxon>
    </lineage>
</organism>
<gene>
    <name evidence="2" type="ORF">ACK2TP_03085</name>
</gene>
<name>A0ABW9KG83_9BACT</name>
<keyword evidence="1" id="KW-0812">Transmembrane</keyword>
<feature type="transmembrane region" description="Helical" evidence="1">
    <location>
        <begin position="60"/>
        <end position="78"/>
    </location>
</feature>
<protein>
    <submittedName>
        <fullName evidence="2">Zinc ribbon domain-containing protein</fullName>
    </submittedName>
</protein>